<evidence type="ECO:0000256" key="8">
    <source>
        <dbReference type="ARBA" id="ARBA00048142"/>
    </source>
</evidence>
<evidence type="ECO:0000256" key="3">
    <source>
        <dbReference type="ARBA" id="ARBA00012884"/>
    </source>
</evidence>
<dbReference type="GO" id="GO:0003842">
    <property type="term" value="F:L-glutamate gamma-semialdehyde dehydrogenase activity"/>
    <property type="evidence" value="ECO:0007669"/>
    <property type="project" value="UniProtKB-EC"/>
</dbReference>
<comment type="pathway">
    <text evidence="1">Amino-acid degradation; L-proline degradation into L-glutamate; L-glutamate from L-proline: step 2/2.</text>
</comment>
<dbReference type="NCBIfam" id="TIGR01236">
    <property type="entry name" value="D1pyr5carbox1"/>
    <property type="match status" value="1"/>
</dbReference>
<dbReference type="InterPro" id="IPR005931">
    <property type="entry name" value="P5CDH/ALDH4A1"/>
</dbReference>
<dbReference type="EC" id="1.2.1.88" evidence="3"/>
<sequence length="555" mass="60592">MHAITTPPAPINEPNLTYAPGTPERQALLTEIEKLEQQQQDLHGYVGGCWRPGGGAEIQVVQPHDHQHVLGTLKNSTKADASAAINAAADAAPGWRGMDFDDRAAVLLKAADLLAGPWRQRLNAATMLGQSKTPFQAEIDSACELIDFWRYNVHYARQILADQPIANSPGVWNRTDHRPLEGFVYAITPFNFTAIAGNLPTAPALMGNTVIWKPSSTQQLAASLTMELIEEAGLPPGVINMLPGDGRQVTEALLAHPDLAGIHFTGSTPLFRHLWREVGNNIHNYRSYPRLIGETGGKDFIVAHPSADPEVLRTAMIRGAFEFQGQKCSAASRAYVARSVWKKMKDSFVSEVESITVGDPTDFSNFMGAVIDDRAFAKHTTAIERAKHYPTLDILVGGELDDSVGYFVTPTVVEGSDPTDEMFTTEYFGPILALHVYEDGDFEKVVRGMESITPYALTGSIIAQDRRAIAWTQNELRFAAGNFYINDKPTGAVVGQQPFGGGRASGTNDKAGAAVNLLRWTSPRSIKETFVPPTDYRYPYLTQPPRTPMHGEPGA</sequence>
<evidence type="ECO:0000256" key="7">
    <source>
        <dbReference type="ARBA" id="ARBA00032259"/>
    </source>
</evidence>
<evidence type="ECO:0000259" key="9">
    <source>
        <dbReference type="Pfam" id="PF00171"/>
    </source>
</evidence>
<dbReference type="PROSITE" id="PS00070">
    <property type="entry name" value="ALDEHYDE_DEHYDR_CYS"/>
    <property type="match status" value="1"/>
</dbReference>
<dbReference type="InterPro" id="IPR016161">
    <property type="entry name" value="Ald_DH/histidinol_DH"/>
</dbReference>
<dbReference type="Pfam" id="PF00171">
    <property type="entry name" value="Aldedh"/>
    <property type="match status" value="1"/>
</dbReference>
<dbReference type="RefSeq" id="WP_377262928.1">
    <property type="nucleotide sequence ID" value="NZ_JBHLUH010000105.1"/>
</dbReference>
<evidence type="ECO:0000256" key="5">
    <source>
        <dbReference type="ARBA" id="ARBA00023027"/>
    </source>
</evidence>
<dbReference type="Gene3D" id="3.40.309.10">
    <property type="entry name" value="Aldehyde Dehydrogenase, Chain A, domain 2"/>
    <property type="match status" value="1"/>
</dbReference>
<organism evidence="10 11">
    <name type="scientific">Phytohabitans kaempferiae</name>
    <dbReference type="NCBI Taxonomy" id="1620943"/>
    <lineage>
        <taxon>Bacteria</taxon>
        <taxon>Bacillati</taxon>
        <taxon>Actinomycetota</taxon>
        <taxon>Actinomycetes</taxon>
        <taxon>Micromonosporales</taxon>
        <taxon>Micromonosporaceae</taxon>
    </lineage>
</organism>
<evidence type="ECO:0000313" key="11">
    <source>
        <dbReference type="Proteomes" id="UP001589867"/>
    </source>
</evidence>
<evidence type="ECO:0000313" key="10">
    <source>
        <dbReference type="EMBL" id="MFC0534251.1"/>
    </source>
</evidence>
<comment type="caution">
    <text evidence="10">The sequence shown here is derived from an EMBL/GenBank/DDBJ whole genome shotgun (WGS) entry which is preliminary data.</text>
</comment>
<keyword evidence="11" id="KW-1185">Reference proteome</keyword>
<keyword evidence="6" id="KW-0642">Proline metabolism</keyword>
<feature type="domain" description="Aldehyde dehydrogenase" evidence="9">
    <location>
        <begin position="50"/>
        <end position="520"/>
    </location>
</feature>
<comment type="catalytic activity">
    <reaction evidence="8">
        <text>L-glutamate 5-semialdehyde + NAD(+) + H2O = L-glutamate + NADH + 2 H(+)</text>
        <dbReference type="Rhea" id="RHEA:30235"/>
        <dbReference type="ChEBI" id="CHEBI:15377"/>
        <dbReference type="ChEBI" id="CHEBI:15378"/>
        <dbReference type="ChEBI" id="CHEBI:29985"/>
        <dbReference type="ChEBI" id="CHEBI:57540"/>
        <dbReference type="ChEBI" id="CHEBI:57945"/>
        <dbReference type="ChEBI" id="CHEBI:58066"/>
        <dbReference type="EC" id="1.2.1.88"/>
    </reaction>
</comment>
<keyword evidence="5" id="KW-0520">NAD</keyword>
<keyword evidence="4 10" id="KW-0560">Oxidoreductase</keyword>
<comment type="similarity">
    <text evidence="2">Belongs to the aldehyde dehydrogenase family.</text>
</comment>
<proteinExistence type="inferred from homology"/>
<dbReference type="InterPro" id="IPR016162">
    <property type="entry name" value="Ald_DH_N"/>
</dbReference>
<reference evidence="10 11" key="1">
    <citation type="submission" date="2024-09" db="EMBL/GenBank/DDBJ databases">
        <authorList>
            <person name="Sun Q."/>
            <person name="Mori K."/>
        </authorList>
    </citation>
    <scope>NUCLEOTIDE SEQUENCE [LARGE SCALE GENOMIC DNA]</scope>
    <source>
        <strain evidence="10 11">TBRC 3947</strain>
    </source>
</reference>
<dbReference type="InterPro" id="IPR050485">
    <property type="entry name" value="Proline_metab_enzyme"/>
</dbReference>
<dbReference type="Gene3D" id="3.40.605.10">
    <property type="entry name" value="Aldehyde Dehydrogenase, Chain A, domain 1"/>
    <property type="match status" value="1"/>
</dbReference>
<name>A0ABV6MHQ2_9ACTN</name>
<protein>
    <recommendedName>
        <fullName evidence="7">L-glutamate gamma-semialdehyde dehydrogenase</fullName>
        <ecNumber evidence="3">1.2.1.88</ecNumber>
    </recommendedName>
    <alternativeName>
        <fullName evidence="7">L-glutamate gamma-semialdehyde dehydrogenase</fullName>
    </alternativeName>
</protein>
<dbReference type="InterPro" id="IPR016163">
    <property type="entry name" value="Ald_DH_C"/>
</dbReference>
<dbReference type="Proteomes" id="UP001589867">
    <property type="component" value="Unassembled WGS sequence"/>
</dbReference>
<accession>A0ABV6MHQ2</accession>
<dbReference type="SUPFAM" id="SSF53720">
    <property type="entry name" value="ALDH-like"/>
    <property type="match status" value="1"/>
</dbReference>
<dbReference type="PANTHER" id="PTHR42862">
    <property type="entry name" value="DELTA-1-PYRROLINE-5-CARBOXYLATE DEHYDROGENASE 1, ISOFORM A-RELATED"/>
    <property type="match status" value="1"/>
</dbReference>
<dbReference type="EMBL" id="JBHLUH010000105">
    <property type="protein sequence ID" value="MFC0534251.1"/>
    <property type="molecule type" value="Genomic_DNA"/>
</dbReference>
<evidence type="ECO:0000256" key="4">
    <source>
        <dbReference type="ARBA" id="ARBA00023002"/>
    </source>
</evidence>
<dbReference type="PANTHER" id="PTHR42862:SF1">
    <property type="entry name" value="DELTA-1-PYRROLINE-5-CARBOXYLATE DEHYDROGENASE 2, ISOFORM A-RELATED"/>
    <property type="match status" value="1"/>
</dbReference>
<dbReference type="InterPro" id="IPR016160">
    <property type="entry name" value="Ald_DH_CS_CYS"/>
</dbReference>
<evidence type="ECO:0000256" key="1">
    <source>
        <dbReference type="ARBA" id="ARBA00004786"/>
    </source>
</evidence>
<gene>
    <name evidence="10" type="primary">pruA</name>
    <name evidence="10" type="ORF">ACFFIA_42355</name>
</gene>
<evidence type="ECO:0000256" key="2">
    <source>
        <dbReference type="ARBA" id="ARBA00009986"/>
    </source>
</evidence>
<dbReference type="InterPro" id="IPR015590">
    <property type="entry name" value="Aldehyde_DH_dom"/>
</dbReference>
<dbReference type="CDD" id="cd07123">
    <property type="entry name" value="ALDH_F4-17_P5CDH"/>
    <property type="match status" value="1"/>
</dbReference>
<evidence type="ECO:0000256" key="6">
    <source>
        <dbReference type="ARBA" id="ARBA00023062"/>
    </source>
</evidence>